<dbReference type="InterPro" id="IPR013083">
    <property type="entry name" value="Znf_RING/FYVE/PHD"/>
</dbReference>
<accession>A0A8S1IUI6</accession>
<dbReference type="CDD" id="cd16454">
    <property type="entry name" value="RING-H2_PA-TM-RING"/>
    <property type="match status" value="1"/>
</dbReference>
<evidence type="ECO:0000256" key="2">
    <source>
        <dbReference type="ARBA" id="ARBA00022771"/>
    </source>
</evidence>
<evidence type="ECO:0000256" key="1">
    <source>
        <dbReference type="ARBA" id="ARBA00022723"/>
    </source>
</evidence>
<feature type="region of interest" description="Disordered" evidence="5">
    <location>
        <begin position="75"/>
        <end position="94"/>
    </location>
</feature>
<feature type="domain" description="RING-type" evidence="6">
    <location>
        <begin position="460"/>
        <end position="501"/>
    </location>
</feature>
<keyword evidence="2 4" id="KW-0863">Zinc-finger</keyword>
<dbReference type="SMART" id="SM00184">
    <property type="entry name" value="RING"/>
    <property type="match status" value="1"/>
</dbReference>
<comment type="caution">
    <text evidence="7">The sequence shown here is derived from an EMBL/GenBank/DDBJ whole genome shotgun (WGS) entry which is preliminary data.</text>
</comment>
<dbReference type="PANTHER" id="PTHR45931">
    <property type="entry name" value="SI:CH211-59O9.10"/>
    <property type="match status" value="1"/>
</dbReference>
<keyword evidence="1" id="KW-0479">Metal-binding</keyword>
<gene>
    <name evidence="7" type="ORF">OSTQU699_LOCUS4168</name>
</gene>
<feature type="region of interest" description="Disordered" evidence="5">
    <location>
        <begin position="113"/>
        <end position="211"/>
    </location>
</feature>
<dbReference type="Pfam" id="PF13639">
    <property type="entry name" value="zf-RING_2"/>
    <property type="match status" value="1"/>
</dbReference>
<evidence type="ECO:0000313" key="7">
    <source>
        <dbReference type="EMBL" id="CAD7698809.1"/>
    </source>
</evidence>
<dbReference type="PROSITE" id="PS50089">
    <property type="entry name" value="ZF_RING_2"/>
    <property type="match status" value="1"/>
</dbReference>
<dbReference type="GO" id="GO:0006511">
    <property type="term" value="P:ubiquitin-dependent protein catabolic process"/>
    <property type="evidence" value="ECO:0007669"/>
    <property type="project" value="TreeGrafter"/>
</dbReference>
<proteinExistence type="predicted"/>
<protein>
    <recommendedName>
        <fullName evidence="6">RING-type domain-containing protein</fullName>
    </recommendedName>
</protein>
<organism evidence="7 8">
    <name type="scientific">Ostreobium quekettii</name>
    <dbReference type="NCBI Taxonomy" id="121088"/>
    <lineage>
        <taxon>Eukaryota</taxon>
        <taxon>Viridiplantae</taxon>
        <taxon>Chlorophyta</taxon>
        <taxon>core chlorophytes</taxon>
        <taxon>Ulvophyceae</taxon>
        <taxon>TCBD clade</taxon>
        <taxon>Bryopsidales</taxon>
        <taxon>Ostreobineae</taxon>
        <taxon>Ostreobiaceae</taxon>
        <taxon>Ostreobium</taxon>
    </lineage>
</organism>
<dbReference type="AlphaFoldDB" id="A0A8S1IUI6"/>
<feature type="region of interest" description="Disordered" evidence="5">
    <location>
        <begin position="229"/>
        <end position="288"/>
    </location>
</feature>
<feature type="compositionally biased region" description="Pro residues" evidence="5">
    <location>
        <begin position="161"/>
        <end position="171"/>
    </location>
</feature>
<keyword evidence="8" id="KW-1185">Reference proteome</keyword>
<dbReference type="EMBL" id="CAJHUC010000887">
    <property type="protein sequence ID" value="CAD7698809.1"/>
    <property type="molecule type" value="Genomic_DNA"/>
</dbReference>
<sequence>MADGGELMGLCTSAGGTGDGGGPPIKRLRGGGGGEAGRGCEDEPGLPGPGPNEGEPSHAFASGLVPGGLEAALARRGASMRQEARAAAPQVGRVDLWGEPSTFFDIANEPLDLAEASPSPSDNLQWARKSQRQSRTSSRLPPEGAELLRGRAPESPFGWCSPPPPTLPSSPPSEVFQFPRGLSSPPRVRPVMRPGRGGRAPGPAGDQRFGSWEDILDPEDEFLELGMIQARGGPPRPSRGSGRPSTADAGTSLAEPRSESYPCGFFEPPSSEAGEGSGGFPSMTQRASRGMDSRRTALLEAAREQALQQTRDAIQRHRTQRAQRIRERRSSLREEFGALMNALGILHAPEGGPDRVREGRSSMFSMQEAMMGIARSGLPPHLLFTDRDFTPDDYEWLCRLDEGVENRKGADEDTINKLATVAYADVEVEDAQEDVHEEDEVEEVVVVDEAQGLSDPARRCPICLECFGREDMLRVMPCKHKYHMGCLDKWLKIKATCPICNLNIKGE</sequence>
<keyword evidence="3" id="KW-0862">Zinc</keyword>
<dbReference type="InterPro" id="IPR001841">
    <property type="entry name" value="Znf_RING"/>
</dbReference>
<dbReference type="PANTHER" id="PTHR45931:SF3">
    <property type="entry name" value="RING ZINC FINGER-CONTAINING PROTEIN"/>
    <property type="match status" value="1"/>
</dbReference>
<dbReference type="OrthoDB" id="8062037at2759"/>
<dbReference type="Proteomes" id="UP000708148">
    <property type="component" value="Unassembled WGS sequence"/>
</dbReference>
<evidence type="ECO:0000313" key="8">
    <source>
        <dbReference type="Proteomes" id="UP000708148"/>
    </source>
</evidence>
<evidence type="ECO:0000256" key="5">
    <source>
        <dbReference type="SAM" id="MobiDB-lite"/>
    </source>
</evidence>
<dbReference type="SUPFAM" id="SSF57850">
    <property type="entry name" value="RING/U-box"/>
    <property type="match status" value="1"/>
</dbReference>
<name>A0A8S1IUI6_9CHLO</name>
<dbReference type="InterPro" id="IPR051834">
    <property type="entry name" value="RING_finger_E3_ligase"/>
</dbReference>
<evidence type="ECO:0000259" key="6">
    <source>
        <dbReference type="PROSITE" id="PS50089"/>
    </source>
</evidence>
<dbReference type="Gene3D" id="3.30.40.10">
    <property type="entry name" value="Zinc/RING finger domain, C3HC4 (zinc finger)"/>
    <property type="match status" value="1"/>
</dbReference>
<feature type="region of interest" description="Disordered" evidence="5">
    <location>
        <begin position="1"/>
        <end position="64"/>
    </location>
</feature>
<dbReference type="GO" id="GO:0005634">
    <property type="term" value="C:nucleus"/>
    <property type="evidence" value="ECO:0007669"/>
    <property type="project" value="TreeGrafter"/>
</dbReference>
<dbReference type="GO" id="GO:0061630">
    <property type="term" value="F:ubiquitin protein ligase activity"/>
    <property type="evidence" value="ECO:0007669"/>
    <property type="project" value="TreeGrafter"/>
</dbReference>
<feature type="compositionally biased region" description="Low complexity" evidence="5">
    <location>
        <begin position="185"/>
        <end position="194"/>
    </location>
</feature>
<evidence type="ECO:0000256" key="3">
    <source>
        <dbReference type="ARBA" id="ARBA00022833"/>
    </source>
</evidence>
<reference evidence="7" key="1">
    <citation type="submission" date="2020-12" db="EMBL/GenBank/DDBJ databases">
        <authorList>
            <person name="Iha C."/>
        </authorList>
    </citation>
    <scope>NUCLEOTIDE SEQUENCE</scope>
</reference>
<evidence type="ECO:0000256" key="4">
    <source>
        <dbReference type="PROSITE-ProRule" id="PRU00175"/>
    </source>
</evidence>
<dbReference type="GO" id="GO:0008270">
    <property type="term" value="F:zinc ion binding"/>
    <property type="evidence" value="ECO:0007669"/>
    <property type="project" value="UniProtKB-KW"/>
</dbReference>